<sequence>MEAITDINIIRQSLKGCEEVSLPYKFSKGLRIKYITVKGEDEAFYDGGVFDGMGNHVIFIKKGSTRARVPTCVRNDDGEVVYRSRFFVDPSNNTSCEEKKTELEKTVLAQQKVIEKIAEQLKLLEESKANLQEEHYGLVNLYQDKVDEAKELKENEKKYRLLLSQYM</sequence>
<reference evidence="1" key="1">
    <citation type="journal article" date="2020" name="Nature">
        <title>Giant virus diversity and host interactions through global metagenomics.</title>
        <authorList>
            <person name="Schulz F."/>
            <person name="Roux S."/>
            <person name="Paez-Espino D."/>
            <person name="Jungbluth S."/>
            <person name="Walsh D.A."/>
            <person name="Denef V.J."/>
            <person name="McMahon K.D."/>
            <person name="Konstantinidis K.T."/>
            <person name="Eloe-Fadrosh E.A."/>
            <person name="Kyrpides N.C."/>
            <person name="Woyke T."/>
        </authorList>
    </citation>
    <scope>NUCLEOTIDE SEQUENCE</scope>
    <source>
        <strain evidence="1">GVMAG-M-3300020595-32</strain>
    </source>
</reference>
<protein>
    <submittedName>
        <fullName evidence="1">Uncharacterized protein</fullName>
    </submittedName>
</protein>
<accession>A0A6C0CDX6</accession>
<proteinExistence type="predicted"/>
<dbReference type="AlphaFoldDB" id="A0A6C0CDX6"/>
<evidence type="ECO:0000313" key="1">
    <source>
        <dbReference type="EMBL" id="QHT02768.1"/>
    </source>
</evidence>
<organism evidence="1">
    <name type="scientific">viral metagenome</name>
    <dbReference type="NCBI Taxonomy" id="1070528"/>
    <lineage>
        <taxon>unclassified sequences</taxon>
        <taxon>metagenomes</taxon>
        <taxon>organismal metagenomes</taxon>
    </lineage>
</organism>
<dbReference type="EMBL" id="MN739399">
    <property type="protein sequence ID" value="QHT02768.1"/>
    <property type="molecule type" value="Genomic_DNA"/>
</dbReference>
<name>A0A6C0CDX6_9ZZZZ</name>